<evidence type="ECO:0000313" key="2">
    <source>
        <dbReference type="Proteomes" id="UP001060085"/>
    </source>
</evidence>
<gene>
    <name evidence="1" type="ORF">M9H77_35046</name>
</gene>
<dbReference type="EMBL" id="CM044708">
    <property type="protein sequence ID" value="KAI5649041.1"/>
    <property type="molecule type" value="Genomic_DNA"/>
</dbReference>
<proteinExistence type="predicted"/>
<organism evidence="1 2">
    <name type="scientific">Catharanthus roseus</name>
    <name type="common">Madagascar periwinkle</name>
    <name type="synonym">Vinca rosea</name>
    <dbReference type="NCBI Taxonomy" id="4058"/>
    <lineage>
        <taxon>Eukaryota</taxon>
        <taxon>Viridiplantae</taxon>
        <taxon>Streptophyta</taxon>
        <taxon>Embryophyta</taxon>
        <taxon>Tracheophyta</taxon>
        <taxon>Spermatophyta</taxon>
        <taxon>Magnoliopsida</taxon>
        <taxon>eudicotyledons</taxon>
        <taxon>Gunneridae</taxon>
        <taxon>Pentapetalae</taxon>
        <taxon>asterids</taxon>
        <taxon>lamiids</taxon>
        <taxon>Gentianales</taxon>
        <taxon>Apocynaceae</taxon>
        <taxon>Rauvolfioideae</taxon>
        <taxon>Vinceae</taxon>
        <taxon>Catharanthinae</taxon>
        <taxon>Catharanthus</taxon>
    </lineage>
</organism>
<sequence>MLSSSQPPPSNAGLLSSHTQPLTSQASPSTLQSQLSTSRSQPSTSEEAAETQPPESDAAPSEAPTDPPALEPWRQPESKVAATQFKLILELRFDSPYDSWITVPQPVQDMRFAEFSRYFCWDSQLNTEARDGFGATAVKRYRQLMHNMHIASKKPAWIPYDVYDGLWAKWDDPQAKCEQASKNRRRLLGAYFSHDKLYKNLHDKFWKLKKQKEHERRTTGAFLPIATS</sequence>
<reference evidence="2" key="1">
    <citation type="journal article" date="2023" name="Nat. Plants">
        <title>Single-cell RNA sequencing provides a high-resolution roadmap for understanding the multicellular compartmentation of specialized metabolism.</title>
        <authorList>
            <person name="Sun S."/>
            <person name="Shen X."/>
            <person name="Li Y."/>
            <person name="Li Y."/>
            <person name="Wang S."/>
            <person name="Li R."/>
            <person name="Zhang H."/>
            <person name="Shen G."/>
            <person name="Guo B."/>
            <person name="Wei J."/>
            <person name="Xu J."/>
            <person name="St-Pierre B."/>
            <person name="Chen S."/>
            <person name="Sun C."/>
        </authorList>
    </citation>
    <scope>NUCLEOTIDE SEQUENCE [LARGE SCALE GENOMIC DNA]</scope>
</reference>
<comment type="caution">
    <text evidence="1">The sequence shown here is derived from an EMBL/GenBank/DDBJ whole genome shotgun (WGS) entry which is preliminary data.</text>
</comment>
<name>A0ACB9ZMW3_CATRO</name>
<protein>
    <submittedName>
        <fullName evidence="1">Uncharacterized protein</fullName>
    </submittedName>
</protein>
<evidence type="ECO:0000313" key="1">
    <source>
        <dbReference type="EMBL" id="KAI5649041.1"/>
    </source>
</evidence>
<keyword evidence="2" id="KW-1185">Reference proteome</keyword>
<dbReference type="Proteomes" id="UP001060085">
    <property type="component" value="Linkage Group LG08"/>
</dbReference>
<accession>A0ACB9ZMW3</accession>